<evidence type="ECO:0000256" key="4">
    <source>
        <dbReference type="ARBA" id="ARBA00022519"/>
    </source>
</evidence>
<protein>
    <submittedName>
        <fullName evidence="10">Iron ABC transporter permease</fullName>
    </submittedName>
</protein>
<comment type="caution">
    <text evidence="10">The sequence shown here is derived from an EMBL/GenBank/DDBJ whole genome shotgun (WGS) entry which is preliminary data.</text>
</comment>
<evidence type="ECO:0000313" key="11">
    <source>
        <dbReference type="Proteomes" id="UP001279860"/>
    </source>
</evidence>
<keyword evidence="11" id="KW-1185">Reference proteome</keyword>
<keyword evidence="5 8" id="KW-0812">Transmembrane</keyword>
<evidence type="ECO:0000313" key="10">
    <source>
        <dbReference type="EMBL" id="MDW6093002.1"/>
    </source>
</evidence>
<evidence type="ECO:0000259" key="9">
    <source>
        <dbReference type="PROSITE" id="PS50928"/>
    </source>
</evidence>
<reference evidence="10 11" key="1">
    <citation type="submission" date="2023-11" db="EMBL/GenBank/DDBJ databases">
        <title>Plant-associative lifestyle of Vibrio porteresiae and its evolutionary dynamics.</title>
        <authorList>
            <person name="Rameshkumar N."/>
            <person name="Kirti K."/>
        </authorList>
    </citation>
    <scope>NUCLEOTIDE SEQUENCE [LARGE SCALE GENOMIC DNA]</scope>
    <source>
        <strain evidence="10 11">MSSRF7</strain>
    </source>
</reference>
<keyword evidence="7 8" id="KW-0472">Membrane</keyword>
<comment type="similarity">
    <text evidence="8">Belongs to the binding-protein-dependent transport system permease family.</text>
</comment>
<organism evidence="10 11">
    <name type="scientific">Vibrio rhizosphaerae</name>
    <dbReference type="NCBI Taxonomy" id="398736"/>
    <lineage>
        <taxon>Bacteria</taxon>
        <taxon>Pseudomonadati</taxon>
        <taxon>Pseudomonadota</taxon>
        <taxon>Gammaproteobacteria</taxon>
        <taxon>Vibrionales</taxon>
        <taxon>Vibrionaceae</taxon>
        <taxon>Vibrio</taxon>
    </lineage>
</organism>
<feature type="transmembrane region" description="Helical" evidence="8">
    <location>
        <begin position="529"/>
        <end position="555"/>
    </location>
</feature>
<feature type="transmembrane region" description="Helical" evidence="8">
    <location>
        <begin position="575"/>
        <end position="595"/>
    </location>
</feature>
<dbReference type="CDD" id="cd06261">
    <property type="entry name" value="TM_PBP2"/>
    <property type="match status" value="2"/>
</dbReference>
<feature type="transmembrane region" description="Helical" evidence="8">
    <location>
        <begin position="281"/>
        <end position="303"/>
    </location>
</feature>
<feature type="domain" description="ABC transmembrane type-1" evidence="9">
    <location>
        <begin position="97"/>
        <end position="304"/>
    </location>
</feature>
<keyword evidence="4" id="KW-0997">Cell inner membrane</keyword>
<dbReference type="PANTHER" id="PTHR43357">
    <property type="entry name" value="INNER MEMBRANE ABC TRANSPORTER PERMEASE PROTEIN YDCV"/>
    <property type="match status" value="1"/>
</dbReference>
<accession>A0ABU4IUC8</accession>
<feature type="transmembrane region" description="Helical" evidence="8">
    <location>
        <begin position="468"/>
        <end position="484"/>
    </location>
</feature>
<keyword evidence="3" id="KW-1003">Cell membrane</keyword>
<dbReference type="RefSeq" id="WP_318584908.1">
    <property type="nucleotide sequence ID" value="NZ_JAWRCP010000001.1"/>
</dbReference>
<evidence type="ECO:0000256" key="8">
    <source>
        <dbReference type="RuleBase" id="RU363032"/>
    </source>
</evidence>
<feature type="transmembrane region" description="Helical" evidence="8">
    <location>
        <begin position="338"/>
        <end position="363"/>
    </location>
</feature>
<keyword evidence="6 8" id="KW-1133">Transmembrane helix</keyword>
<dbReference type="PANTHER" id="PTHR43357:SF4">
    <property type="entry name" value="INNER MEMBRANE ABC TRANSPORTER PERMEASE PROTEIN YDCV"/>
    <property type="match status" value="1"/>
</dbReference>
<feature type="domain" description="ABC transmembrane type-1" evidence="9">
    <location>
        <begin position="401"/>
        <end position="595"/>
    </location>
</feature>
<evidence type="ECO:0000256" key="7">
    <source>
        <dbReference type="ARBA" id="ARBA00023136"/>
    </source>
</evidence>
<evidence type="ECO:0000256" key="2">
    <source>
        <dbReference type="ARBA" id="ARBA00022448"/>
    </source>
</evidence>
<comment type="subcellular location">
    <subcellularLocation>
        <location evidence="1">Cell inner membrane</location>
        <topology evidence="1">Multi-pass membrane protein</topology>
    </subcellularLocation>
    <subcellularLocation>
        <location evidence="8">Cell membrane</location>
        <topology evidence="8">Multi-pass membrane protein</topology>
    </subcellularLocation>
</comment>
<dbReference type="EMBL" id="JAWRCP010000001">
    <property type="protein sequence ID" value="MDW6093002.1"/>
    <property type="molecule type" value="Genomic_DNA"/>
</dbReference>
<dbReference type="InterPro" id="IPR035906">
    <property type="entry name" value="MetI-like_sf"/>
</dbReference>
<proteinExistence type="inferred from homology"/>
<evidence type="ECO:0000256" key="3">
    <source>
        <dbReference type="ARBA" id="ARBA00022475"/>
    </source>
</evidence>
<feature type="transmembrane region" description="Helical" evidence="8">
    <location>
        <begin position="443"/>
        <end position="462"/>
    </location>
</feature>
<keyword evidence="2 8" id="KW-0813">Transport</keyword>
<feature type="transmembrane region" description="Helical" evidence="8">
    <location>
        <begin position="101"/>
        <end position="121"/>
    </location>
</feature>
<feature type="transmembrane region" description="Helical" evidence="8">
    <location>
        <begin position="31"/>
        <end position="54"/>
    </location>
</feature>
<name>A0ABU4IUC8_9VIBR</name>
<feature type="transmembrane region" description="Helical" evidence="8">
    <location>
        <begin position="405"/>
        <end position="431"/>
    </location>
</feature>
<feature type="transmembrane region" description="Helical" evidence="8">
    <location>
        <begin position="239"/>
        <end position="261"/>
    </location>
</feature>
<evidence type="ECO:0000256" key="1">
    <source>
        <dbReference type="ARBA" id="ARBA00004429"/>
    </source>
</evidence>
<dbReference type="Gene3D" id="1.10.3720.10">
    <property type="entry name" value="MetI-like"/>
    <property type="match status" value="2"/>
</dbReference>
<sequence>MSGLPTCSAPMQTSALHKAKHRFAVAKQEPANLLALLLLMFFAYLIVAPVLSIATDAFVVQSGDEMRTHQTEGATTSYYLSRALTSRMSQLLLWQPLQHTLSVAALTVFFALLLGVALAWLVNRTDMFGRKWFATALIVPFMLPSWTFALAWTTIFKNRTIGGQPGWLEAMGVTMPDWIAYGFFPMVVILVIHYVPLVILIVGNALRRFDSQLEDCARILGAKRKTITLKIILPLIRPALLSAALLIFADCIGEFAIPYILGLPVNFNTLSTSLYRALDSRQSGVAAVVALVIMLIGIVTLIIDMRMMKEARRFITVGVKGQMERTNRLGIMRVPATGLASLFVMIGVAIPLITLFLSTIMILPGRFNPENFTFDYWIGENLDTLALHSGILFTREFWDAVWNTVMIVGSASLISGVLGLLVGYAVIRCTIPWVGQFLKQVTFMPYLVPGIAFAAAFLSLFAVSHGPIPALYGLPVLLIIALIAEQMPFASRSGIAAMTQLGKEPEEAARIAGANWWTRLMRIIVPIQAAPLATGILLPFISGIKGVSLFIILAIPATDVLTTYSLRLIDYNYDQAANAVVLMIALVAWGGTVLIQRISGTGLAQGLES</sequence>
<gene>
    <name evidence="10" type="ORF">SBX64_10615</name>
</gene>
<dbReference type="InterPro" id="IPR000515">
    <property type="entry name" value="MetI-like"/>
</dbReference>
<dbReference type="PROSITE" id="PS50928">
    <property type="entry name" value="ABC_TM1"/>
    <property type="match status" value="2"/>
</dbReference>
<feature type="transmembrane region" description="Helical" evidence="8">
    <location>
        <begin position="178"/>
        <end position="202"/>
    </location>
</feature>
<evidence type="ECO:0000256" key="5">
    <source>
        <dbReference type="ARBA" id="ARBA00022692"/>
    </source>
</evidence>
<dbReference type="Pfam" id="PF00528">
    <property type="entry name" value="BPD_transp_1"/>
    <property type="match status" value="2"/>
</dbReference>
<dbReference type="SUPFAM" id="SSF161098">
    <property type="entry name" value="MetI-like"/>
    <property type="match status" value="2"/>
</dbReference>
<dbReference type="Proteomes" id="UP001279860">
    <property type="component" value="Unassembled WGS sequence"/>
</dbReference>
<feature type="transmembrane region" description="Helical" evidence="8">
    <location>
        <begin position="133"/>
        <end position="155"/>
    </location>
</feature>
<evidence type="ECO:0000256" key="6">
    <source>
        <dbReference type="ARBA" id="ARBA00022989"/>
    </source>
</evidence>